<keyword evidence="2" id="KW-1185">Reference proteome</keyword>
<reference evidence="1 2" key="1">
    <citation type="submission" date="2019-07" db="EMBL/GenBank/DDBJ databases">
        <title>WGS assembly of Gossypium tomentosum.</title>
        <authorList>
            <person name="Chen Z.J."/>
            <person name="Sreedasyam A."/>
            <person name="Ando A."/>
            <person name="Song Q."/>
            <person name="De L."/>
            <person name="Hulse-Kemp A."/>
            <person name="Ding M."/>
            <person name="Ye W."/>
            <person name="Kirkbride R."/>
            <person name="Jenkins J."/>
            <person name="Plott C."/>
            <person name="Lovell J."/>
            <person name="Lin Y.-M."/>
            <person name="Vaughn R."/>
            <person name="Liu B."/>
            <person name="Li W."/>
            <person name="Simpson S."/>
            <person name="Scheffler B."/>
            <person name="Saski C."/>
            <person name="Grover C."/>
            <person name="Hu G."/>
            <person name="Conover J."/>
            <person name="Carlson J."/>
            <person name="Shu S."/>
            <person name="Boston L."/>
            <person name="Williams M."/>
            <person name="Peterson D."/>
            <person name="Mcgee K."/>
            <person name="Jones D."/>
            <person name="Wendel J."/>
            <person name="Stelly D."/>
            <person name="Grimwood J."/>
            <person name="Schmutz J."/>
        </authorList>
    </citation>
    <scope>NUCLEOTIDE SEQUENCE [LARGE SCALE GENOMIC DNA]</scope>
    <source>
        <strain evidence="1">7179.01</strain>
    </source>
</reference>
<evidence type="ECO:0000313" key="1">
    <source>
        <dbReference type="EMBL" id="TYH63199.1"/>
    </source>
</evidence>
<sequence length="61" mass="6660">MQQLQMSTMASMGLSTGVLDMNTIRQPNIPVISPVLPNPNFMIMTSWDDSDDRPHAATAAL</sequence>
<gene>
    <name evidence="1" type="ORF">ES332_D07G174300v1</name>
</gene>
<accession>A0A5D2K8T3</accession>
<evidence type="ECO:0000313" key="2">
    <source>
        <dbReference type="Proteomes" id="UP000322667"/>
    </source>
</evidence>
<dbReference type="EMBL" id="CM017629">
    <property type="protein sequence ID" value="TYH63199.1"/>
    <property type="molecule type" value="Genomic_DNA"/>
</dbReference>
<name>A0A5D2K8T3_GOSTO</name>
<protein>
    <submittedName>
        <fullName evidence="1">Uncharacterized protein</fullName>
    </submittedName>
</protein>
<dbReference type="Proteomes" id="UP000322667">
    <property type="component" value="Chromosome D07"/>
</dbReference>
<organism evidence="1 2">
    <name type="scientific">Gossypium tomentosum</name>
    <name type="common">Hawaiian cotton</name>
    <name type="synonym">Gossypium sandvicense</name>
    <dbReference type="NCBI Taxonomy" id="34277"/>
    <lineage>
        <taxon>Eukaryota</taxon>
        <taxon>Viridiplantae</taxon>
        <taxon>Streptophyta</taxon>
        <taxon>Embryophyta</taxon>
        <taxon>Tracheophyta</taxon>
        <taxon>Spermatophyta</taxon>
        <taxon>Magnoliopsida</taxon>
        <taxon>eudicotyledons</taxon>
        <taxon>Gunneridae</taxon>
        <taxon>Pentapetalae</taxon>
        <taxon>rosids</taxon>
        <taxon>malvids</taxon>
        <taxon>Malvales</taxon>
        <taxon>Malvaceae</taxon>
        <taxon>Malvoideae</taxon>
        <taxon>Gossypium</taxon>
    </lineage>
</organism>
<dbReference type="AlphaFoldDB" id="A0A5D2K8T3"/>
<proteinExistence type="predicted"/>